<dbReference type="Proteomes" id="UP000199568">
    <property type="component" value="Unassembled WGS sequence"/>
</dbReference>
<sequence length="76" mass="8704">MLYGYILIFYLVILLLGYSIGRRIGIEEGREKAINQTVIGLKIDYYNKKKCPICSSSKNLHKMRLNSEGIIPPTEL</sequence>
<feature type="transmembrane region" description="Helical" evidence="1">
    <location>
        <begin position="6"/>
        <end position="25"/>
    </location>
</feature>
<organism evidence="2 3">
    <name type="scientific">Natronincola peptidivorans</name>
    <dbReference type="NCBI Taxonomy" id="426128"/>
    <lineage>
        <taxon>Bacteria</taxon>
        <taxon>Bacillati</taxon>
        <taxon>Bacillota</taxon>
        <taxon>Clostridia</taxon>
        <taxon>Peptostreptococcales</taxon>
        <taxon>Natronincolaceae</taxon>
        <taxon>Natronincola</taxon>
    </lineage>
</organism>
<keyword evidence="1" id="KW-0472">Membrane</keyword>
<dbReference type="RefSeq" id="WP_090438193.1">
    <property type="nucleotide sequence ID" value="NZ_FOHU01000001.1"/>
</dbReference>
<dbReference type="STRING" id="426128.SAMN05660297_00291"/>
<accession>A0A1H9YLB9</accession>
<proteinExistence type="predicted"/>
<evidence type="ECO:0000313" key="3">
    <source>
        <dbReference type="Proteomes" id="UP000199568"/>
    </source>
</evidence>
<reference evidence="2 3" key="1">
    <citation type="submission" date="2016-10" db="EMBL/GenBank/DDBJ databases">
        <authorList>
            <person name="de Groot N.N."/>
        </authorList>
    </citation>
    <scope>NUCLEOTIDE SEQUENCE [LARGE SCALE GENOMIC DNA]</scope>
    <source>
        <strain evidence="2 3">DSM 18979</strain>
    </source>
</reference>
<protein>
    <submittedName>
        <fullName evidence="2">Uncharacterized protein</fullName>
    </submittedName>
</protein>
<keyword evidence="1" id="KW-0812">Transmembrane</keyword>
<gene>
    <name evidence="2" type="ORF">SAMN05660297_00291</name>
</gene>
<evidence type="ECO:0000313" key="2">
    <source>
        <dbReference type="EMBL" id="SES69850.1"/>
    </source>
</evidence>
<name>A0A1H9YLB9_9FIRM</name>
<evidence type="ECO:0000256" key="1">
    <source>
        <dbReference type="SAM" id="Phobius"/>
    </source>
</evidence>
<keyword evidence="1" id="KW-1133">Transmembrane helix</keyword>
<keyword evidence="3" id="KW-1185">Reference proteome</keyword>
<dbReference type="EMBL" id="FOHU01000001">
    <property type="protein sequence ID" value="SES69850.1"/>
    <property type="molecule type" value="Genomic_DNA"/>
</dbReference>
<dbReference type="AlphaFoldDB" id="A0A1H9YLB9"/>